<keyword evidence="10" id="KW-1185">Reference proteome</keyword>
<dbReference type="Proteomes" id="UP000324241">
    <property type="component" value="Unassembled WGS sequence"/>
</dbReference>
<comment type="caution">
    <text evidence="9">The sequence shown here is derived from an EMBL/GenBank/DDBJ whole genome shotgun (WGS) entry which is preliminary data.</text>
</comment>
<evidence type="ECO:0000313" key="11">
    <source>
        <dbReference type="Proteomes" id="UP000324241"/>
    </source>
</evidence>
<evidence type="ECO:0000313" key="10">
    <source>
        <dbReference type="Proteomes" id="UP000308092"/>
    </source>
</evidence>
<dbReference type="EMBL" id="SOSA01000195">
    <property type="protein sequence ID" value="THC94664.1"/>
    <property type="molecule type" value="Genomic_DNA"/>
</dbReference>
<evidence type="ECO:0000256" key="5">
    <source>
        <dbReference type="ARBA" id="ARBA00022989"/>
    </source>
</evidence>
<dbReference type="GeneID" id="54326940"/>
<dbReference type="AlphaFoldDB" id="A0A4V3UPJ3"/>
<keyword evidence="4 7" id="KW-0812">Transmembrane</keyword>
<keyword evidence="2" id="KW-0813">Transport</keyword>
<dbReference type="InterPro" id="IPR052031">
    <property type="entry name" value="Membrane_Transporter-Flippase"/>
</dbReference>
<evidence type="ECO:0000256" key="4">
    <source>
        <dbReference type="ARBA" id="ARBA00022692"/>
    </source>
</evidence>
<reference evidence="9 10" key="1">
    <citation type="submission" date="2019-03" db="EMBL/GenBank/DDBJ databases">
        <title>The genome sequence of a newly discovered highly antifungal drug resistant Aspergillus species, Aspergillus tanneri NIH 1004.</title>
        <authorList>
            <person name="Mounaud S."/>
            <person name="Singh I."/>
            <person name="Joardar V."/>
            <person name="Pakala S."/>
            <person name="Pakala S."/>
            <person name="Venepally P."/>
            <person name="Hoover J."/>
            <person name="Nierman W."/>
            <person name="Chung J."/>
            <person name="Losada L."/>
        </authorList>
    </citation>
    <scope>NUCLEOTIDE SEQUENCE [LARGE SCALE GENOMIC DNA]</scope>
    <source>
        <strain evidence="9 10">NIH1004</strain>
    </source>
</reference>
<keyword evidence="3" id="KW-1003">Cell membrane</keyword>
<name>A0A4V3UPJ3_9EURO</name>
<comment type="subcellular location">
    <subcellularLocation>
        <location evidence="1">Cell membrane</location>
        <topology evidence="1">Multi-pass membrane protein</topology>
    </subcellularLocation>
</comment>
<reference evidence="8 11" key="2">
    <citation type="submission" date="2019-08" db="EMBL/GenBank/DDBJ databases">
        <title>The genome sequence of a newly discovered highly antifungal drug resistant Aspergillus species, Aspergillus tanneri NIH 1004.</title>
        <authorList>
            <person name="Mounaud S."/>
            <person name="Singh I."/>
            <person name="Joardar V."/>
            <person name="Pakala S."/>
            <person name="Pakala S."/>
            <person name="Venepally P."/>
            <person name="Chung J.K."/>
            <person name="Losada L."/>
            <person name="Nierman W.C."/>
        </authorList>
    </citation>
    <scope>NUCLEOTIDE SEQUENCE [LARGE SCALE GENOMIC DNA]</scope>
    <source>
        <strain evidence="8 11">NIH1004</strain>
    </source>
</reference>
<dbReference type="GO" id="GO:0005886">
    <property type="term" value="C:plasma membrane"/>
    <property type="evidence" value="ECO:0007669"/>
    <property type="project" value="UniProtKB-SubCell"/>
</dbReference>
<evidence type="ECO:0000313" key="9">
    <source>
        <dbReference type="EMBL" id="THC94664.1"/>
    </source>
</evidence>
<keyword evidence="6 7" id="KW-0472">Membrane</keyword>
<proteinExistence type="predicted"/>
<evidence type="ECO:0000256" key="2">
    <source>
        <dbReference type="ARBA" id="ARBA00022448"/>
    </source>
</evidence>
<feature type="transmembrane region" description="Helical" evidence="7">
    <location>
        <begin position="265"/>
        <end position="287"/>
    </location>
</feature>
<accession>A0A4V3UPJ3</accession>
<dbReference type="Proteomes" id="UP000308092">
    <property type="component" value="Unassembled WGS sequence"/>
</dbReference>
<feature type="transmembrane region" description="Helical" evidence="7">
    <location>
        <begin position="102"/>
        <end position="124"/>
    </location>
</feature>
<dbReference type="RefSeq" id="XP_033427714.1">
    <property type="nucleotide sequence ID" value="XM_033568908.1"/>
</dbReference>
<feature type="transmembrane region" description="Helical" evidence="7">
    <location>
        <begin position="46"/>
        <end position="66"/>
    </location>
</feature>
<protein>
    <submittedName>
        <fullName evidence="9">Uncharacterized protein</fullName>
    </submittedName>
</protein>
<dbReference type="STRING" id="1220188.A0A4V3UPJ3"/>
<dbReference type="PANTHER" id="PTHR43549">
    <property type="entry name" value="MULTIDRUG RESISTANCE PROTEIN YPNP-RELATED"/>
    <property type="match status" value="1"/>
</dbReference>
<dbReference type="VEuPathDB" id="FungiDB:EYZ11_005849"/>
<evidence type="ECO:0000256" key="1">
    <source>
        <dbReference type="ARBA" id="ARBA00004651"/>
    </source>
</evidence>
<organism evidence="9 10">
    <name type="scientific">Aspergillus tanneri</name>
    <dbReference type="NCBI Taxonomy" id="1220188"/>
    <lineage>
        <taxon>Eukaryota</taxon>
        <taxon>Fungi</taxon>
        <taxon>Dikarya</taxon>
        <taxon>Ascomycota</taxon>
        <taxon>Pezizomycotina</taxon>
        <taxon>Eurotiomycetes</taxon>
        <taxon>Eurotiomycetidae</taxon>
        <taxon>Eurotiales</taxon>
        <taxon>Aspergillaceae</taxon>
        <taxon>Aspergillus</taxon>
        <taxon>Aspergillus subgen. Circumdati</taxon>
    </lineage>
</organism>
<evidence type="ECO:0000256" key="7">
    <source>
        <dbReference type="SAM" id="Phobius"/>
    </source>
</evidence>
<evidence type="ECO:0000313" key="8">
    <source>
        <dbReference type="EMBL" id="KAA8648353.1"/>
    </source>
</evidence>
<keyword evidence="5 7" id="KW-1133">Transmembrane helix</keyword>
<evidence type="ECO:0000256" key="3">
    <source>
        <dbReference type="ARBA" id="ARBA00022475"/>
    </source>
</evidence>
<sequence>MALTVEANATEVQIANDAEDEHVRDSLDLCSLKWTVGEKWWDRSNYVGALVFNVCAFFLPALYSTLLKLWVANIDSSLVVTTDIYTYIGAIAEIFNEGLPRAVFLGTILSLVFAGAADSFAATFVPHEVQKASKTYVRISAFSALSSALEVAVASATRALDKPDVPLMINSVKVTVNILLDLLIISKFHIGHWTATINIQAAIRLSCDMLAANSGLLYFISTTSMRKGQRHFHWRWIGEVPTLQGFIILLKPGFITFIESAIRNALYLWLIAGIVSMSADYATAWGVFNTIRWGLIMVPVQALEATALAFVGHAWGESKQLRDEDRWSRRQLYGMFFILNTSFLMH</sequence>
<dbReference type="OrthoDB" id="2119662at2759"/>
<dbReference type="PANTHER" id="PTHR43549:SF2">
    <property type="entry name" value="MULTIDRUG RESISTANCE PROTEIN NORM-RELATED"/>
    <property type="match status" value="1"/>
</dbReference>
<evidence type="ECO:0000256" key="6">
    <source>
        <dbReference type="ARBA" id="ARBA00023136"/>
    </source>
</evidence>
<dbReference type="EMBL" id="QUQM01000003">
    <property type="protein sequence ID" value="KAA8648353.1"/>
    <property type="molecule type" value="Genomic_DNA"/>
</dbReference>
<gene>
    <name evidence="8" type="ORF">ATNIH1004_004238</name>
    <name evidence="9" type="ORF">EYZ11_005849</name>
</gene>
<feature type="transmembrane region" description="Helical" evidence="7">
    <location>
        <begin position="240"/>
        <end position="258"/>
    </location>
</feature>